<evidence type="ECO:0000256" key="8">
    <source>
        <dbReference type="ARBA" id="ARBA00022878"/>
    </source>
</evidence>
<dbReference type="SFLD" id="SFLDS00019">
    <property type="entry name" value="Glutathione_Transferase_(cytos"/>
    <property type="match status" value="1"/>
</dbReference>
<keyword evidence="9" id="KW-0585">Phenylalanine catabolism</keyword>
<feature type="domain" description="GST N-terminal" evidence="12">
    <location>
        <begin position="7"/>
        <end position="90"/>
    </location>
</feature>
<dbReference type="FunFam" id="3.40.30.10:FF:000041">
    <property type="entry name" value="Maleylacetoacetate isomerase isoform 1"/>
    <property type="match status" value="1"/>
</dbReference>
<sequence>MGTMRISHVVLYSYFRSSCSWRVRLALELKEIEYEYKAVHLVKGGGQQNADDYKVLNPMAQVPSLTIGDKVFTQSIAIMEYLEESYPSRPLLPQDAFQRFKVREICEIIGSGIQPLQNLSVLKQFEESKQKDWASKWIVKGLIALEKVLEGTSGKYCVGDDITLADCCLVPQLYNARRFEVNVEQFPNVARVEKNLEILEPFIKAHPNRQPDCPPELAS</sequence>
<comment type="catalytic activity">
    <reaction evidence="11">
        <text>RX + glutathione = an S-substituted glutathione + a halide anion + H(+)</text>
        <dbReference type="Rhea" id="RHEA:16437"/>
        <dbReference type="ChEBI" id="CHEBI:15378"/>
        <dbReference type="ChEBI" id="CHEBI:16042"/>
        <dbReference type="ChEBI" id="CHEBI:17792"/>
        <dbReference type="ChEBI" id="CHEBI:57925"/>
        <dbReference type="ChEBI" id="CHEBI:90779"/>
        <dbReference type="EC" id="2.5.1.18"/>
    </reaction>
</comment>
<comment type="caution">
    <text evidence="14">The sequence shown here is derived from an EMBL/GenBank/DDBJ whole genome shotgun (WGS) entry which is preliminary data.</text>
</comment>
<dbReference type="SFLD" id="SFLDG00358">
    <property type="entry name" value="Main_(cytGST)"/>
    <property type="match status" value="1"/>
</dbReference>
<dbReference type="GO" id="GO:0006749">
    <property type="term" value="P:glutathione metabolic process"/>
    <property type="evidence" value="ECO:0007669"/>
    <property type="project" value="UniProtKB-ARBA"/>
</dbReference>
<feature type="domain" description="GST C-terminal" evidence="13">
    <location>
        <begin position="95"/>
        <end position="215"/>
    </location>
</feature>
<gene>
    <name evidence="14" type="ORF">GHT06_015405</name>
</gene>
<name>A0AAD5PT98_9CRUS</name>
<dbReference type="InterPro" id="IPR010987">
    <property type="entry name" value="Glutathione-S-Trfase_C-like"/>
</dbReference>
<protein>
    <recommendedName>
        <fullName evidence="16">Maleylacetoacetate isomerase</fullName>
    </recommendedName>
</protein>
<dbReference type="Pfam" id="PF00043">
    <property type="entry name" value="GST_C"/>
    <property type="match status" value="1"/>
</dbReference>
<evidence type="ECO:0000256" key="10">
    <source>
        <dbReference type="ARBA" id="ARBA00023235"/>
    </source>
</evidence>
<dbReference type="Gene3D" id="1.20.1050.10">
    <property type="match status" value="1"/>
</dbReference>
<evidence type="ECO:0000259" key="12">
    <source>
        <dbReference type="PROSITE" id="PS50404"/>
    </source>
</evidence>
<evidence type="ECO:0000256" key="9">
    <source>
        <dbReference type="ARBA" id="ARBA00023232"/>
    </source>
</evidence>
<evidence type="ECO:0000256" key="1">
    <source>
        <dbReference type="ARBA" id="ARBA00001622"/>
    </source>
</evidence>
<comment type="pathway">
    <text evidence="4">Amino-acid degradation; L-phenylalanine degradation; acetoacetate and fumarate from L-phenylalanine: step 5/6.</text>
</comment>
<dbReference type="InterPro" id="IPR034330">
    <property type="entry name" value="GST_Zeta_C"/>
</dbReference>
<dbReference type="SUPFAM" id="SSF52833">
    <property type="entry name" value="Thioredoxin-like"/>
    <property type="match status" value="1"/>
</dbReference>
<dbReference type="InterPro" id="IPR004046">
    <property type="entry name" value="GST_C"/>
</dbReference>
<dbReference type="SUPFAM" id="SSF47616">
    <property type="entry name" value="GST C-terminal domain-like"/>
    <property type="match status" value="1"/>
</dbReference>
<keyword evidence="15" id="KW-1185">Reference proteome</keyword>
<dbReference type="InterPro" id="IPR040079">
    <property type="entry name" value="Glutathione_S-Trfase"/>
</dbReference>
<evidence type="ECO:0000259" key="13">
    <source>
        <dbReference type="PROSITE" id="PS50405"/>
    </source>
</evidence>
<evidence type="ECO:0008006" key="16">
    <source>
        <dbReference type="Google" id="ProtNLM"/>
    </source>
</evidence>
<dbReference type="CDD" id="cd03042">
    <property type="entry name" value="GST_N_Zeta"/>
    <property type="match status" value="1"/>
</dbReference>
<dbReference type="InterPro" id="IPR036282">
    <property type="entry name" value="Glutathione-S-Trfase_C_sf"/>
</dbReference>
<dbReference type="GO" id="GO:0005739">
    <property type="term" value="C:mitochondrion"/>
    <property type="evidence" value="ECO:0007669"/>
    <property type="project" value="TreeGrafter"/>
</dbReference>
<evidence type="ECO:0000313" key="15">
    <source>
        <dbReference type="Proteomes" id="UP000820818"/>
    </source>
</evidence>
<dbReference type="InterPro" id="IPR005955">
    <property type="entry name" value="GST_Zeta"/>
</dbReference>
<evidence type="ECO:0000313" key="14">
    <source>
        <dbReference type="EMBL" id="KAI9558617.1"/>
    </source>
</evidence>
<dbReference type="NCBIfam" id="TIGR01262">
    <property type="entry name" value="maiA"/>
    <property type="match status" value="1"/>
</dbReference>
<comment type="catalytic activity">
    <reaction evidence="1">
        <text>4-maleylacetoacetate = 4-fumarylacetoacetate</text>
        <dbReference type="Rhea" id="RHEA:14817"/>
        <dbReference type="ChEBI" id="CHEBI:17105"/>
        <dbReference type="ChEBI" id="CHEBI:18034"/>
        <dbReference type="EC" id="5.2.1.2"/>
    </reaction>
</comment>
<dbReference type="AlphaFoldDB" id="A0AAD5PT98"/>
<dbReference type="InterPro" id="IPR034333">
    <property type="entry name" value="GST_Zeta_N"/>
</dbReference>
<keyword evidence="10" id="KW-0413">Isomerase</keyword>
<comment type="subcellular location">
    <subcellularLocation>
        <location evidence="3">Cytoplasm</location>
    </subcellularLocation>
</comment>
<dbReference type="EMBL" id="WJBH02000005">
    <property type="protein sequence ID" value="KAI9558617.1"/>
    <property type="molecule type" value="Genomic_DNA"/>
</dbReference>
<accession>A0AAD5PT98</accession>
<evidence type="ECO:0000256" key="4">
    <source>
        <dbReference type="ARBA" id="ARBA00004671"/>
    </source>
</evidence>
<evidence type="ECO:0000256" key="2">
    <source>
        <dbReference type="ARBA" id="ARBA00001955"/>
    </source>
</evidence>
<evidence type="ECO:0000256" key="6">
    <source>
        <dbReference type="ARBA" id="ARBA00022490"/>
    </source>
</evidence>
<dbReference type="CDD" id="cd03191">
    <property type="entry name" value="GST_C_Zeta"/>
    <property type="match status" value="1"/>
</dbReference>
<keyword evidence="6" id="KW-0963">Cytoplasm</keyword>
<dbReference type="GO" id="GO:0016034">
    <property type="term" value="F:maleylacetoacetate isomerase activity"/>
    <property type="evidence" value="ECO:0007669"/>
    <property type="project" value="UniProtKB-EC"/>
</dbReference>
<proteinExistence type="inferred from homology"/>
<dbReference type="Proteomes" id="UP000820818">
    <property type="component" value="Linkage Group LG5"/>
</dbReference>
<keyword evidence="8" id="KW-0828">Tyrosine catabolism</keyword>
<dbReference type="InterPro" id="IPR036249">
    <property type="entry name" value="Thioredoxin-like_sf"/>
</dbReference>
<dbReference type="Gene3D" id="3.40.30.10">
    <property type="entry name" value="Glutaredoxin"/>
    <property type="match status" value="1"/>
</dbReference>
<evidence type="ECO:0000256" key="5">
    <source>
        <dbReference type="ARBA" id="ARBA00010007"/>
    </source>
</evidence>
<dbReference type="GO" id="GO:0004364">
    <property type="term" value="F:glutathione transferase activity"/>
    <property type="evidence" value="ECO:0007669"/>
    <property type="project" value="UniProtKB-EC"/>
</dbReference>
<dbReference type="PROSITE" id="PS50405">
    <property type="entry name" value="GST_CTER"/>
    <property type="match status" value="1"/>
</dbReference>
<keyword evidence="7" id="KW-0808">Transferase</keyword>
<dbReference type="GO" id="GO:0006559">
    <property type="term" value="P:L-phenylalanine catabolic process"/>
    <property type="evidence" value="ECO:0007669"/>
    <property type="project" value="UniProtKB-KW"/>
</dbReference>
<evidence type="ECO:0000256" key="7">
    <source>
        <dbReference type="ARBA" id="ARBA00022679"/>
    </source>
</evidence>
<dbReference type="Pfam" id="PF02798">
    <property type="entry name" value="GST_N"/>
    <property type="match status" value="1"/>
</dbReference>
<comment type="cofactor">
    <cofactor evidence="2">
        <name>glutathione</name>
        <dbReference type="ChEBI" id="CHEBI:57925"/>
    </cofactor>
</comment>
<dbReference type="PROSITE" id="PS50404">
    <property type="entry name" value="GST_NTER"/>
    <property type="match status" value="1"/>
</dbReference>
<evidence type="ECO:0000256" key="3">
    <source>
        <dbReference type="ARBA" id="ARBA00004496"/>
    </source>
</evidence>
<dbReference type="FunFam" id="1.20.1050.10:FF:000010">
    <property type="entry name" value="Maleylacetoacetate isomerase isoform 1"/>
    <property type="match status" value="1"/>
</dbReference>
<dbReference type="InterPro" id="IPR004045">
    <property type="entry name" value="Glutathione_S-Trfase_N"/>
</dbReference>
<dbReference type="GO" id="GO:0006572">
    <property type="term" value="P:L-tyrosine catabolic process"/>
    <property type="evidence" value="ECO:0007669"/>
    <property type="project" value="UniProtKB-KW"/>
</dbReference>
<dbReference type="PANTHER" id="PTHR42673:SF4">
    <property type="entry name" value="MALEYLACETOACETATE ISOMERASE"/>
    <property type="match status" value="1"/>
</dbReference>
<reference evidence="14 15" key="1">
    <citation type="submission" date="2022-05" db="EMBL/GenBank/DDBJ databases">
        <title>A multi-omics perspective on studying reproductive biology in Daphnia sinensis.</title>
        <authorList>
            <person name="Jia J."/>
        </authorList>
    </citation>
    <scope>NUCLEOTIDE SEQUENCE [LARGE SCALE GENOMIC DNA]</scope>
    <source>
        <strain evidence="14 15">WSL</strain>
    </source>
</reference>
<organism evidence="14 15">
    <name type="scientific">Daphnia sinensis</name>
    <dbReference type="NCBI Taxonomy" id="1820382"/>
    <lineage>
        <taxon>Eukaryota</taxon>
        <taxon>Metazoa</taxon>
        <taxon>Ecdysozoa</taxon>
        <taxon>Arthropoda</taxon>
        <taxon>Crustacea</taxon>
        <taxon>Branchiopoda</taxon>
        <taxon>Diplostraca</taxon>
        <taxon>Cladocera</taxon>
        <taxon>Anomopoda</taxon>
        <taxon>Daphniidae</taxon>
        <taxon>Daphnia</taxon>
        <taxon>Daphnia similis group</taxon>
    </lineage>
</organism>
<comment type="similarity">
    <text evidence="5">Belongs to the GST superfamily. Zeta family.</text>
</comment>
<evidence type="ECO:0000256" key="11">
    <source>
        <dbReference type="ARBA" id="ARBA00047960"/>
    </source>
</evidence>
<dbReference type="PANTHER" id="PTHR42673">
    <property type="entry name" value="MALEYLACETOACETATE ISOMERASE"/>
    <property type="match status" value="1"/>
</dbReference>